<comment type="caution">
    <text evidence="11">The sequence shown here is derived from an EMBL/GenBank/DDBJ whole genome shotgun (WGS) entry which is preliminary data.</text>
</comment>
<dbReference type="CDD" id="cd02947">
    <property type="entry name" value="TRX_family"/>
    <property type="match status" value="1"/>
</dbReference>
<dbReference type="PANTHER" id="PTHR12692">
    <property type="entry name" value="DOLICHYL-DIPHOSPHOOLIGOSACCHARIDE--PROTEIN GLYCOSYLTRANSFERASE-RELATED"/>
    <property type="match status" value="1"/>
</dbReference>
<evidence type="ECO:0000256" key="6">
    <source>
        <dbReference type="ARBA" id="ARBA00022824"/>
    </source>
</evidence>
<dbReference type="AlphaFoldDB" id="A0A4Y7TAT5"/>
<feature type="chain" id="PRO_5021373266" evidence="10">
    <location>
        <begin position="18"/>
        <end position="312"/>
    </location>
</feature>
<evidence type="ECO:0000256" key="4">
    <source>
        <dbReference type="ARBA" id="ARBA00022692"/>
    </source>
</evidence>
<dbReference type="EMBL" id="QPFP01000019">
    <property type="protein sequence ID" value="TEB31286.1"/>
    <property type="molecule type" value="Genomic_DNA"/>
</dbReference>
<dbReference type="Pfam" id="PF04756">
    <property type="entry name" value="OST3_OST6"/>
    <property type="match status" value="1"/>
</dbReference>
<dbReference type="InterPro" id="IPR036249">
    <property type="entry name" value="Thioredoxin-like_sf"/>
</dbReference>
<keyword evidence="5 10" id="KW-0732">Signal</keyword>
<evidence type="ECO:0000256" key="8">
    <source>
        <dbReference type="ARBA" id="ARBA00023136"/>
    </source>
</evidence>
<dbReference type="GO" id="GO:0016740">
    <property type="term" value="F:transferase activity"/>
    <property type="evidence" value="ECO:0007669"/>
    <property type="project" value="UniProtKB-KW"/>
</dbReference>
<reference evidence="11 12" key="1">
    <citation type="journal article" date="2019" name="Nat. Ecol. Evol.">
        <title>Megaphylogeny resolves global patterns of mushroom evolution.</title>
        <authorList>
            <person name="Varga T."/>
            <person name="Krizsan K."/>
            <person name="Foldi C."/>
            <person name="Dima B."/>
            <person name="Sanchez-Garcia M."/>
            <person name="Sanchez-Ramirez S."/>
            <person name="Szollosi G.J."/>
            <person name="Szarkandi J.G."/>
            <person name="Papp V."/>
            <person name="Albert L."/>
            <person name="Andreopoulos W."/>
            <person name="Angelini C."/>
            <person name="Antonin V."/>
            <person name="Barry K.W."/>
            <person name="Bougher N.L."/>
            <person name="Buchanan P."/>
            <person name="Buyck B."/>
            <person name="Bense V."/>
            <person name="Catcheside P."/>
            <person name="Chovatia M."/>
            <person name="Cooper J."/>
            <person name="Damon W."/>
            <person name="Desjardin D."/>
            <person name="Finy P."/>
            <person name="Geml J."/>
            <person name="Haridas S."/>
            <person name="Hughes K."/>
            <person name="Justo A."/>
            <person name="Karasinski D."/>
            <person name="Kautmanova I."/>
            <person name="Kiss B."/>
            <person name="Kocsube S."/>
            <person name="Kotiranta H."/>
            <person name="LaButti K.M."/>
            <person name="Lechner B.E."/>
            <person name="Liimatainen K."/>
            <person name="Lipzen A."/>
            <person name="Lukacs Z."/>
            <person name="Mihaltcheva S."/>
            <person name="Morgado L.N."/>
            <person name="Niskanen T."/>
            <person name="Noordeloos M.E."/>
            <person name="Ohm R.A."/>
            <person name="Ortiz-Santana B."/>
            <person name="Ovrebo C."/>
            <person name="Racz N."/>
            <person name="Riley R."/>
            <person name="Savchenko A."/>
            <person name="Shiryaev A."/>
            <person name="Soop K."/>
            <person name="Spirin V."/>
            <person name="Szebenyi C."/>
            <person name="Tomsovsky M."/>
            <person name="Tulloss R.E."/>
            <person name="Uehling J."/>
            <person name="Grigoriev I.V."/>
            <person name="Vagvolgyi C."/>
            <person name="Papp T."/>
            <person name="Martin F.M."/>
            <person name="Miettinen O."/>
            <person name="Hibbett D.S."/>
            <person name="Nagy L.G."/>
        </authorList>
    </citation>
    <scope>NUCLEOTIDE SEQUENCE [LARGE SCALE GENOMIC DNA]</scope>
    <source>
        <strain evidence="11 12">FP101781</strain>
    </source>
</reference>
<dbReference type="OrthoDB" id="67566at2759"/>
<protein>
    <submittedName>
        <fullName evidence="11">Dolichyl-diphosphooligosaccharide-protein glycotransferase</fullName>
    </submittedName>
</protein>
<proteinExistence type="inferred from homology"/>
<evidence type="ECO:0000256" key="5">
    <source>
        <dbReference type="ARBA" id="ARBA00022729"/>
    </source>
</evidence>
<dbReference type="GO" id="GO:0018279">
    <property type="term" value="P:protein N-linked glycosylation via asparagine"/>
    <property type="evidence" value="ECO:0007669"/>
    <property type="project" value="TreeGrafter"/>
</dbReference>
<gene>
    <name evidence="11" type="ORF">FA13DRAFT_1663564</name>
</gene>
<organism evidence="11 12">
    <name type="scientific">Coprinellus micaceus</name>
    <name type="common">Glistening ink-cap mushroom</name>
    <name type="synonym">Coprinus micaceus</name>
    <dbReference type="NCBI Taxonomy" id="71717"/>
    <lineage>
        <taxon>Eukaryota</taxon>
        <taxon>Fungi</taxon>
        <taxon>Dikarya</taxon>
        <taxon>Basidiomycota</taxon>
        <taxon>Agaricomycotina</taxon>
        <taxon>Agaricomycetes</taxon>
        <taxon>Agaricomycetidae</taxon>
        <taxon>Agaricales</taxon>
        <taxon>Agaricineae</taxon>
        <taxon>Psathyrellaceae</taxon>
        <taxon>Coprinellus</taxon>
    </lineage>
</organism>
<keyword evidence="6" id="KW-0256">Endoplasmic reticulum</keyword>
<dbReference type="Gene3D" id="3.40.30.10">
    <property type="entry name" value="Glutaredoxin"/>
    <property type="match status" value="1"/>
</dbReference>
<evidence type="ECO:0000256" key="10">
    <source>
        <dbReference type="SAM" id="SignalP"/>
    </source>
</evidence>
<feature type="signal peptide" evidence="10">
    <location>
        <begin position="1"/>
        <end position="17"/>
    </location>
</feature>
<feature type="transmembrane region" description="Helical" evidence="9">
    <location>
        <begin position="249"/>
        <end position="269"/>
    </location>
</feature>
<comment type="subcellular location">
    <subcellularLocation>
        <location evidence="2">Endoplasmic reticulum membrane</location>
        <topology evidence="2">Multi-pass membrane protein</topology>
    </subcellularLocation>
</comment>
<evidence type="ECO:0000256" key="9">
    <source>
        <dbReference type="SAM" id="Phobius"/>
    </source>
</evidence>
<dbReference type="PANTHER" id="PTHR12692:SF0">
    <property type="entry name" value="GH11935P"/>
    <property type="match status" value="1"/>
</dbReference>
<dbReference type="GO" id="GO:0008250">
    <property type="term" value="C:oligosaccharyltransferase complex"/>
    <property type="evidence" value="ECO:0007669"/>
    <property type="project" value="TreeGrafter"/>
</dbReference>
<keyword evidence="4 9" id="KW-0812">Transmembrane</keyword>
<comment type="similarity">
    <text evidence="3">Belongs to the OST3/OST6 family.</text>
</comment>
<name>A0A4Y7TAT5_COPMI</name>
<evidence type="ECO:0000256" key="3">
    <source>
        <dbReference type="ARBA" id="ARBA00009561"/>
    </source>
</evidence>
<evidence type="ECO:0000256" key="1">
    <source>
        <dbReference type="ARBA" id="ARBA00002791"/>
    </source>
</evidence>
<evidence type="ECO:0000313" key="11">
    <source>
        <dbReference type="EMBL" id="TEB31286.1"/>
    </source>
</evidence>
<feature type="transmembrane region" description="Helical" evidence="9">
    <location>
        <begin position="281"/>
        <end position="301"/>
    </location>
</feature>
<comment type="function">
    <text evidence="1">Subunit of the oligosaccharyl transferase (OST) complex that catalyzes the initial transfer of a defined glycan (Glc(3)Man(9)GlcNAc(2) in eukaryotes) from the lipid carrier dolichol-pyrophosphate to an asparagine residue within an Asn-X-Ser/Thr consensus motif in nascent polypeptide chains, the first step in protein N-glycosylation. N-glycosylation occurs cotranslationally and the complex associates with the Sec61 complex at the channel-forming translocon complex that mediates protein translocation across the endoplasmic reticulum (ER). All subunits are required for a maximal enzyme activity.</text>
</comment>
<dbReference type="STRING" id="71717.A0A4Y7TAT5"/>
<evidence type="ECO:0000256" key="2">
    <source>
        <dbReference type="ARBA" id="ARBA00004477"/>
    </source>
</evidence>
<keyword evidence="8 9" id="KW-0472">Membrane</keyword>
<feature type="transmembrane region" description="Helical" evidence="9">
    <location>
        <begin position="200"/>
        <end position="219"/>
    </location>
</feature>
<evidence type="ECO:0000256" key="7">
    <source>
        <dbReference type="ARBA" id="ARBA00022989"/>
    </source>
</evidence>
<accession>A0A4Y7TAT5</accession>
<keyword evidence="12" id="KW-1185">Reference proteome</keyword>
<evidence type="ECO:0000313" key="12">
    <source>
        <dbReference type="Proteomes" id="UP000298030"/>
    </source>
</evidence>
<sequence length="312" mass="34500">MKSLFYFLALCLGLAYAQKIGQKELIERAAAGNGVIALDAETFDALTSQKRTWSATIQFTALAANRGCMPCKQFDPAFNSVAKAWSTVSADKRELHFFATLDFDKAPTVFQKLGLASAPVVFAYPATEGPRKTGRTAPTKYDFQDGFDAAPLAQHLSKLTPIPIPYRDPIDWAKHIMTAGAIIGSGILLRAVAPILLTRWTWAFAGVILSLVMTSGYMFTRIRHSPYTGKDGSWIAGGFTNQYGQEVHVIAFVYGLLGLAFIMLTVVVPMQTSAAKQRMQIYLWTAVIMIIYSVLVSLFRVKNRAYPYRLFI</sequence>
<keyword evidence="7 9" id="KW-1133">Transmembrane helix</keyword>
<dbReference type="SUPFAM" id="SSF52833">
    <property type="entry name" value="Thioredoxin-like"/>
    <property type="match status" value="1"/>
</dbReference>
<keyword evidence="11" id="KW-0808">Transferase</keyword>
<dbReference type="InterPro" id="IPR021149">
    <property type="entry name" value="OligosaccharylTrfase_OST3/OST6"/>
</dbReference>
<dbReference type="Proteomes" id="UP000298030">
    <property type="component" value="Unassembled WGS sequence"/>
</dbReference>